<evidence type="ECO:0000313" key="2">
    <source>
        <dbReference type="Proteomes" id="UP001161389"/>
    </source>
</evidence>
<evidence type="ECO:0000313" key="1">
    <source>
        <dbReference type="EMBL" id="GLQ29808.1"/>
    </source>
</evidence>
<accession>A0AA37S876</accession>
<dbReference type="Proteomes" id="UP001161389">
    <property type="component" value="Unassembled WGS sequence"/>
</dbReference>
<reference evidence="1" key="1">
    <citation type="journal article" date="2014" name="Int. J. Syst. Evol. Microbiol.">
        <title>Complete genome sequence of Corynebacterium casei LMG S-19264T (=DSM 44701T), isolated from a smear-ripened cheese.</title>
        <authorList>
            <consortium name="US DOE Joint Genome Institute (JGI-PGF)"/>
            <person name="Walter F."/>
            <person name="Albersmeier A."/>
            <person name="Kalinowski J."/>
            <person name="Ruckert C."/>
        </authorList>
    </citation>
    <scope>NUCLEOTIDE SEQUENCE</scope>
    <source>
        <strain evidence="1">NBRC 110071</strain>
    </source>
</reference>
<dbReference type="EMBL" id="BSNM01000002">
    <property type="protein sequence ID" value="GLQ29808.1"/>
    <property type="molecule type" value="Genomic_DNA"/>
</dbReference>
<gene>
    <name evidence="1" type="ORF">GCM10007876_02860</name>
</gene>
<proteinExistence type="predicted"/>
<name>A0AA37S876_9GAMM</name>
<sequence>MKIEVSKRLLLLMGFMMMFSGTLLSMEQGSQGNSITYRPSSAYDPRFFVESNLEFTLLHELSHAVIELNDIPVLGGNERAADQIAIMLMIMTSHGFDETLFDKMLSISGEWMIEWREDIKRHPLAFWDVHPLAIQRFYDVTCLVYGAAPDKLEKIRKETWLPIERAWECDKEYTKNRQALLWLADNYSYVSFDRNWQLFQKEQHPPADEVVKIQFIPTSNVAYEPIIDWLMSSQRLKYLIDRTNQILKLPEPVTIYFETQCSGPDAWWNPAINGIVICYSLIEQFQNNAQKLQPLVKRLSNESELPFLFLFPEKYSGLLAQDRETIRREFIQLMDDILVGD</sequence>
<dbReference type="AlphaFoldDB" id="A0AA37S876"/>
<reference evidence="1" key="2">
    <citation type="submission" date="2023-01" db="EMBL/GenBank/DDBJ databases">
        <title>Draft genome sequence of Litoribrevibacter albus strain NBRC 110071.</title>
        <authorList>
            <person name="Sun Q."/>
            <person name="Mori K."/>
        </authorList>
    </citation>
    <scope>NUCLEOTIDE SEQUENCE</scope>
    <source>
        <strain evidence="1">NBRC 110071</strain>
    </source>
</reference>
<dbReference type="Pfam" id="PF14247">
    <property type="entry name" value="DUF4344"/>
    <property type="match status" value="2"/>
</dbReference>
<comment type="caution">
    <text evidence="1">The sequence shown here is derived from an EMBL/GenBank/DDBJ whole genome shotgun (WGS) entry which is preliminary data.</text>
</comment>
<evidence type="ECO:0008006" key="3">
    <source>
        <dbReference type="Google" id="ProtNLM"/>
    </source>
</evidence>
<dbReference type="RefSeq" id="WP_284377904.1">
    <property type="nucleotide sequence ID" value="NZ_BSNM01000002.1"/>
</dbReference>
<dbReference type="InterPro" id="IPR025644">
    <property type="entry name" value="DUF4344"/>
</dbReference>
<protein>
    <recommendedName>
        <fullName evidence="3">Metallopeptidase</fullName>
    </recommendedName>
</protein>
<organism evidence="1 2">
    <name type="scientific">Litoribrevibacter albus</name>
    <dbReference type="NCBI Taxonomy" id="1473156"/>
    <lineage>
        <taxon>Bacteria</taxon>
        <taxon>Pseudomonadati</taxon>
        <taxon>Pseudomonadota</taxon>
        <taxon>Gammaproteobacteria</taxon>
        <taxon>Oceanospirillales</taxon>
        <taxon>Oceanospirillaceae</taxon>
        <taxon>Litoribrevibacter</taxon>
    </lineage>
</organism>
<keyword evidence="2" id="KW-1185">Reference proteome</keyword>